<name>A0ABU6X1S7_9FABA</name>
<protein>
    <recommendedName>
        <fullName evidence="4">DUF4283 domain-containing protein</fullName>
    </recommendedName>
</protein>
<evidence type="ECO:0000256" key="1">
    <source>
        <dbReference type="SAM" id="MobiDB-lite"/>
    </source>
</evidence>
<evidence type="ECO:0008006" key="4">
    <source>
        <dbReference type="Google" id="ProtNLM"/>
    </source>
</evidence>
<proteinExistence type="predicted"/>
<evidence type="ECO:0000313" key="2">
    <source>
        <dbReference type="EMBL" id="MED6191489.1"/>
    </source>
</evidence>
<feature type="region of interest" description="Disordered" evidence="1">
    <location>
        <begin position="1"/>
        <end position="26"/>
    </location>
</feature>
<feature type="region of interest" description="Disordered" evidence="1">
    <location>
        <begin position="372"/>
        <end position="397"/>
    </location>
</feature>
<dbReference type="Proteomes" id="UP001341840">
    <property type="component" value="Unassembled WGS sequence"/>
</dbReference>
<gene>
    <name evidence="2" type="ORF">PIB30_000587</name>
</gene>
<dbReference type="EMBL" id="JASCZI010211450">
    <property type="protein sequence ID" value="MED6191489.1"/>
    <property type="molecule type" value="Genomic_DNA"/>
</dbReference>
<comment type="caution">
    <text evidence="2">The sequence shown here is derived from an EMBL/GenBank/DDBJ whole genome shotgun (WGS) entry which is preliminary data.</text>
</comment>
<accession>A0ABU6X1S7</accession>
<organism evidence="2 3">
    <name type="scientific">Stylosanthes scabra</name>
    <dbReference type="NCBI Taxonomy" id="79078"/>
    <lineage>
        <taxon>Eukaryota</taxon>
        <taxon>Viridiplantae</taxon>
        <taxon>Streptophyta</taxon>
        <taxon>Embryophyta</taxon>
        <taxon>Tracheophyta</taxon>
        <taxon>Spermatophyta</taxon>
        <taxon>Magnoliopsida</taxon>
        <taxon>eudicotyledons</taxon>
        <taxon>Gunneridae</taxon>
        <taxon>Pentapetalae</taxon>
        <taxon>rosids</taxon>
        <taxon>fabids</taxon>
        <taxon>Fabales</taxon>
        <taxon>Fabaceae</taxon>
        <taxon>Papilionoideae</taxon>
        <taxon>50 kb inversion clade</taxon>
        <taxon>dalbergioids sensu lato</taxon>
        <taxon>Dalbergieae</taxon>
        <taxon>Pterocarpus clade</taxon>
        <taxon>Stylosanthes</taxon>
    </lineage>
</organism>
<reference evidence="2 3" key="1">
    <citation type="journal article" date="2023" name="Plants (Basel)">
        <title>Bridging the Gap: Combining Genomics and Transcriptomics Approaches to Understand Stylosanthes scabra, an Orphan Legume from the Brazilian Caatinga.</title>
        <authorList>
            <person name="Ferreira-Neto J.R.C."/>
            <person name="da Silva M.D."/>
            <person name="Binneck E."/>
            <person name="de Melo N.F."/>
            <person name="da Silva R.H."/>
            <person name="de Melo A.L.T.M."/>
            <person name="Pandolfi V."/>
            <person name="Bustamante F.O."/>
            <person name="Brasileiro-Vidal A.C."/>
            <person name="Benko-Iseppon A.M."/>
        </authorList>
    </citation>
    <scope>NUCLEOTIDE SEQUENCE [LARGE SCALE GENOMIC DNA]</scope>
    <source>
        <tissue evidence="2">Leaves</tissue>
    </source>
</reference>
<sequence length="418" mass="47500">MSRFKRSQKGWNPASNGRRSHRGEHEDYKCLTGKGRIIKKWVPTGRLIEWRDNEGRKLHNTKGKNKVVRAEKPRRKEVVLSRSKFQSEILARSVLGVNVKPIDFGFLENTLLRKWTGPGIIECCDVGPFRCLITFEMEKIKEETIEDQLLASVFDEVRHHWDVVWSLSRRVWIEVMELKSHGHTARFLIDNYEWEAIHEWITVKVDDKEFEVFVKEFGGEVYSRESHPNDAELAYIGMGDEAIETESKNVALVPVFEDRAEINENNEFNDAIDEAVEIAGDTMHDDEGEGGRQNDREGKHVLTVCENGEDGIAPMVIGAQNSKPCSPIMGPQGVEEVEGRDGLLKDANPNPISSDTGSCPFPPGFGPCTNSNHVHRLHGPNGEADREPEECVNTKEMGECERQTLTEARREMRKIVNQ</sequence>
<evidence type="ECO:0000313" key="3">
    <source>
        <dbReference type="Proteomes" id="UP001341840"/>
    </source>
</evidence>
<keyword evidence="3" id="KW-1185">Reference proteome</keyword>